<dbReference type="Pfam" id="PF10926">
    <property type="entry name" value="DUF2800"/>
    <property type="match status" value="1"/>
</dbReference>
<proteinExistence type="predicted"/>
<evidence type="ECO:0000256" key="1">
    <source>
        <dbReference type="ARBA" id="ARBA00022801"/>
    </source>
</evidence>
<dbReference type="Proteomes" id="UP000823922">
    <property type="component" value="Unassembled WGS sequence"/>
</dbReference>
<reference evidence="2" key="2">
    <citation type="submission" date="2021-04" db="EMBL/GenBank/DDBJ databases">
        <authorList>
            <person name="Gilroy R."/>
        </authorList>
    </citation>
    <scope>NUCLEOTIDE SEQUENCE</scope>
    <source>
        <strain evidence="2">ChiBcec1-1630</strain>
    </source>
</reference>
<dbReference type="InterPro" id="IPR021229">
    <property type="entry name" value="DUF2800"/>
</dbReference>
<sequence>MPGKHAVLSASSSKQWLHCPPSARLQENFPNESSVYAEEGTWAHELCEYKVKKYLHERKKRPQSDFFTEEIEQATDVYAEFVISIIEGMKRNGVEPLCFVEERLDFSNIVPEGFGTGDMIILGKDEQGRGLLHICDYKNGKGVFVDAHENSQMMLYATGALNAYGYIYEIETVRMSIIQPRLENISTYEMSVADLRAWGDSIRPVAQMAFEGKGEQHPGDWCRFCRAKAVCKACMEEALALAREEFLDLDGGALADEAEETDATAPYNADTSAPVFKSPGLVSFSELVKVLPTLNRISSWIESVFAFVSGEAINHGVPVEGYKVVEGRSKRIFTDTKAVIKAAESEGYTDIYKQELLTLTEFEKMMGKKKFAEILGQYVTKPPGKLALVPESDPRPAVDLSAAADEFEALE</sequence>
<protein>
    <submittedName>
        <fullName evidence="2">DUF2800 domain-containing protein</fullName>
    </submittedName>
</protein>
<accession>A0A9D2QGY1</accession>
<name>A0A9D2QGY1_9FIRM</name>
<reference evidence="2" key="1">
    <citation type="journal article" date="2021" name="PeerJ">
        <title>Extensive microbial diversity within the chicken gut microbiome revealed by metagenomics and culture.</title>
        <authorList>
            <person name="Gilroy R."/>
            <person name="Ravi A."/>
            <person name="Getino M."/>
            <person name="Pursley I."/>
            <person name="Horton D.L."/>
            <person name="Alikhan N.F."/>
            <person name="Baker D."/>
            <person name="Gharbi K."/>
            <person name="Hall N."/>
            <person name="Watson M."/>
            <person name="Adriaenssens E.M."/>
            <person name="Foster-Nyarko E."/>
            <person name="Jarju S."/>
            <person name="Secka A."/>
            <person name="Antonio M."/>
            <person name="Oren A."/>
            <person name="Chaudhuri R.R."/>
            <person name="La Ragione R."/>
            <person name="Hildebrand F."/>
            <person name="Pallen M.J."/>
        </authorList>
    </citation>
    <scope>NUCLEOTIDE SEQUENCE</scope>
    <source>
        <strain evidence="2">ChiBcec1-1630</strain>
    </source>
</reference>
<gene>
    <name evidence="2" type="ORF">H9926_03260</name>
</gene>
<evidence type="ECO:0000313" key="2">
    <source>
        <dbReference type="EMBL" id="HJC87018.1"/>
    </source>
</evidence>
<dbReference type="Gene3D" id="3.90.320.10">
    <property type="match status" value="1"/>
</dbReference>
<comment type="caution">
    <text evidence="2">The sequence shown here is derived from an EMBL/GenBank/DDBJ whole genome shotgun (WGS) entry which is preliminary data.</text>
</comment>
<organism evidence="2 3">
    <name type="scientific">Candidatus Eisenbergiella intestinigallinarum</name>
    <dbReference type="NCBI Taxonomy" id="2838549"/>
    <lineage>
        <taxon>Bacteria</taxon>
        <taxon>Bacillati</taxon>
        <taxon>Bacillota</taxon>
        <taxon>Clostridia</taxon>
        <taxon>Lachnospirales</taxon>
        <taxon>Lachnospiraceae</taxon>
        <taxon>Eisenbergiella</taxon>
    </lineage>
</organism>
<evidence type="ECO:0000313" key="3">
    <source>
        <dbReference type="Proteomes" id="UP000823922"/>
    </source>
</evidence>
<dbReference type="AlphaFoldDB" id="A0A9D2QGY1"/>
<keyword evidence="1" id="KW-0378">Hydrolase</keyword>
<dbReference type="InterPro" id="IPR011604">
    <property type="entry name" value="PDDEXK-like_dom_sf"/>
</dbReference>
<dbReference type="GO" id="GO:0016787">
    <property type="term" value="F:hydrolase activity"/>
    <property type="evidence" value="ECO:0007669"/>
    <property type="project" value="UniProtKB-KW"/>
</dbReference>
<dbReference type="EMBL" id="DWVS01000074">
    <property type="protein sequence ID" value="HJC87018.1"/>
    <property type="molecule type" value="Genomic_DNA"/>
</dbReference>